<keyword evidence="2" id="KW-0378">Hydrolase</keyword>
<keyword evidence="1" id="KW-0547">Nucleotide-binding</keyword>
<dbReference type="InterPro" id="IPR007502">
    <property type="entry name" value="Helicase-assoc_dom"/>
</dbReference>
<evidence type="ECO:0000256" key="2">
    <source>
        <dbReference type="ARBA" id="ARBA00022801"/>
    </source>
</evidence>
<keyword evidence="9" id="KW-1185">Reference proteome</keyword>
<dbReference type="Pfam" id="PF21010">
    <property type="entry name" value="HA2_C"/>
    <property type="match status" value="1"/>
</dbReference>
<dbReference type="Pfam" id="PF24899">
    <property type="entry name" value="UBA_DHX29"/>
    <property type="match status" value="1"/>
</dbReference>
<feature type="region of interest" description="Disordered" evidence="5">
    <location>
        <begin position="1"/>
        <end position="34"/>
    </location>
</feature>
<dbReference type="InterPro" id="IPR056328">
    <property type="entry name" value="DSRM_DHX29"/>
</dbReference>
<dbReference type="InterPro" id="IPR009060">
    <property type="entry name" value="UBA-like_sf"/>
</dbReference>
<proteinExistence type="predicted"/>
<dbReference type="InterPro" id="IPR027417">
    <property type="entry name" value="P-loop_NTPase"/>
</dbReference>
<keyword evidence="4" id="KW-0067">ATP-binding</keyword>
<dbReference type="SMART" id="SM00490">
    <property type="entry name" value="HELICc"/>
    <property type="match status" value="1"/>
</dbReference>
<name>A0ABP0ZRT4_9ASCO</name>
<dbReference type="PROSITE" id="PS00690">
    <property type="entry name" value="DEAH_ATP_HELICASE"/>
    <property type="match status" value="1"/>
</dbReference>
<evidence type="ECO:0008006" key="10">
    <source>
        <dbReference type="Google" id="ProtNLM"/>
    </source>
</evidence>
<dbReference type="Pfam" id="PF07717">
    <property type="entry name" value="OB_NTP_bind"/>
    <property type="match status" value="1"/>
</dbReference>
<dbReference type="Pfam" id="PF05773">
    <property type="entry name" value="RWD"/>
    <property type="match status" value="1"/>
</dbReference>
<dbReference type="InterPro" id="IPR056890">
    <property type="entry name" value="UBA_DHX29-like"/>
</dbReference>
<protein>
    <recommendedName>
        <fullName evidence="10">RNA helicase</fullName>
    </recommendedName>
</protein>
<dbReference type="Pfam" id="PF00271">
    <property type="entry name" value="Helicase_C"/>
    <property type="match status" value="1"/>
</dbReference>
<feature type="region of interest" description="Disordered" evidence="5">
    <location>
        <begin position="173"/>
        <end position="192"/>
    </location>
</feature>
<feature type="domain" description="Helicase ATP-binding" evidence="6">
    <location>
        <begin position="550"/>
        <end position="724"/>
    </location>
</feature>
<accession>A0ABP0ZRT4</accession>
<dbReference type="SMART" id="SM00487">
    <property type="entry name" value="DEXDc"/>
    <property type="match status" value="1"/>
</dbReference>
<dbReference type="InterPro" id="IPR002464">
    <property type="entry name" value="DNA/RNA_helicase_DEAH_CS"/>
</dbReference>
<gene>
    <name evidence="8" type="ORF">LODBEIA_P31960</name>
</gene>
<sequence>MAKKEKVKNEVKDSKSKTKTVEPSETADPKKPTRGLAIGENFGWTGKLPVTLLNEHCQKQKWNKCDYSMMKRAGGLLCVITLSWENPKTKEVINVKFVPSYKPRPTTNEARHMAATFVLHRINFIKNMKMLLPVIFRDYWTELESERLVSLKENKKLHDIKYNVNPFLVHLEQQESKRKQEKEREDRINQESKIQRKAVSLGQRNAVAEKKTLSSLHSIPKKVWESAPLLDIPAEIRADIELSVREYLTWDKKTDDVAPNVEEIKKLVALGFRESHAQEAFQYTWTFTGALEWLIFHLPEDDLPSSFSKSEKESEVSLRVAKPLKTELAMKRLRHSGFSNDVILKIYEDNDEDYFQTSIELTKLLGSGGEASPVEDSQELWDQELEAISMSKTDVTIEDTNVVTIGLDVDGIAENKVSVRLFKSQNYPNEVPGIQLVVSENYKIANYVKLSILKSLISELTVSECMIYSIIEWLELHMMSKIEDPGSLCMYEQNEEQISRNFSQVEQSRKQRQQNVELIKKSYVDRSDALKKLQKQREALPAWKKQESIVSLIAASQITLITGETGSGKSTQVVQFILDHLNKEGDFSTTILCTQPRRISAMGLASRISETRGDKVGQETGYMIRGESKVNSQTRITFLTTGILLRMLQQSFKNKDDSDKIFAKVGYIFIDEVHERSVDSDFLLIILRDVLKKFKKLKIVLMSATIEREKFDKFFGTTINNAHIEGRTFPIEDFYLDDILQSLDYKMEVGGELIKPRSDSAFFKKGTINYDLLVKLVTKADRDLTLSENNGSILVFLPGVGEINRAMREVSAVLPNAIVLPLHSSLSPRDQNSVFKSYPGKKRKIVLATNIAETSITISDCVVVIDTGRSKTMFFDADLNTTKLVEEWCSQAEIKQRRGRSGRVTSGTCYHLYTKETAQSMLKQPIPEIKRVRLENLYLIVKSMGVENVENFLASGLDSPDASAMVSAKKLLEDVGALSEDRLTNLGRYLSFLPMDPHTGKLLILGCIFGCLDFCVTLAAINAVGSIFANTMENRSQIKSVLTKYSEASGDLVGEANVFLAYRNNPSKSFMREHCLSFTAVNDVQSTIIQFHQLLDEMGFVGNKEPKPKLNQTLVRAIVTGSFYPNIVRVQYPNQKYFKSASGSIAVDPDAKEIKLWIKNENESQEQHNFPSTRVFLHPSSSLFLSKTAYEDDGGEANGGNSAMAYTELTPYVPKSESAFKSAFLTYKSSHMTSKLYIRGVTPADSVATLLFGGNFEYDAGGVVLDGWIPIRTWCKNGVLIKQVRKLLDKYIDEKLSSVESTTHGTILNVIEKVINI</sequence>
<dbReference type="Pfam" id="PF24385">
    <property type="entry name" value="DSRM_DHX29"/>
    <property type="match status" value="1"/>
</dbReference>
<dbReference type="PROSITE" id="PS51194">
    <property type="entry name" value="HELICASE_CTER"/>
    <property type="match status" value="1"/>
</dbReference>
<keyword evidence="3" id="KW-0347">Helicase</keyword>
<dbReference type="Gene3D" id="1.20.120.1080">
    <property type="match status" value="1"/>
</dbReference>
<dbReference type="PANTHER" id="PTHR18934">
    <property type="entry name" value="ATP-DEPENDENT RNA HELICASE"/>
    <property type="match status" value="1"/>
</dbReference>
<feature type="compositionally biased region" description="Basic and acidic residues" evidence="5">
    <location>
        <begin position="7"/>
        <end position="31"/>
    </location>
</feature>
<dbReference type="CDD" id="cd18791">
    <property type="entry name" value="SF2_C_RHA"/>
    <property type="match status" value="1"/>
</dbReference>
<dbReference type="RefSeq" id="XP_066830134.1">
    <property type="nucleotide sequence ID" value="XM_066973279.1"/>
</dbReference>
<evidence type="ECO:0000256" key="4">
    <source>
        <dbReference type="ARBA" id="ARBA00022840"/>
    </source>
</evidence>
<dbReference type="InterPro" id="IPR011545">
    <property type="entry name" value="DEAD/DEAH_box_helicase_dom"/>
</dbReference>
<evidence type="ECO:0000256" key="1">
    <source>
        <dbReference type="ARBA" id="ARBA00022741"/>
    </source>
</evidence>
<evidence type="ECO:0000259" key="7">
    <source>
        <dbReference type="PROSITE" id="PS51194"/>
    </source>
</evidence>
<dbReference type="PROSITE" id="PS51192">
    <property type="entry name" value="HELICASE_ATP_BIND_1"/>
    <property type="match status" value="1"/>
</dbReference>
<evidence type="ECO:0000313" key="8">
    <source>
        <dbReference type="EMBL" id="CAK9438972.1"/>
    </source>
</evidence>
<dbReference type="InterPro" id="IPR001650">
    <property type="entry name" value="Helicase_C-like"/>
</dbReference>
<dbReference type="SUPFAM" id="SSF54495">
    <property type="entry name" value="UBC-like"/>
    <property type="match status" value="1"/>
</dbReference>
<dbReference type="Proteomes" id="UP001497383">
    <property type="component" value="Chromosome 4"/>
</dbReference>
<dbReference type="Pfam" id="PF00270">
    <property type="entry name" value="DEAD"/>
    <property type="match status" value="1"/>
</dbReference>
<dbReference type="InterPro" id="IPR014001">
    <property type="entry name" value="Helicase_ATP-bd"/>
</dbReference>
<dbReference type="InterPro" id="IPR006575">
    <property type="entry name" value="RWD_dom"/>
</dbReference>
<evidence type="ECO:0000256" key="3">
    <source>
        <dbReference type="ARBA" id="ARBA00022806"/>
    </source>
</evidence>
<organism evidence="8 9">
    <name type="scientific">Lodderomyces beijingensis</name>
    <dbReference type="NCBI Taxonomy" id="1775926"/>
    <lineage>
        <taxon>Eukaryota</taxon>
        <taxon>Fungi</taxon>
        <taxon>Dikarya</taxon>
        <taxon>Ascomycota</taxon>
        <taxon>Saccharomycotina</taxon>
        <taxon>Pichiomycetes</taxon>
        <taxon>Debaryomycetaceae</taxon>
        <taxon>Candida/Lodderomyces clade</taxon>
        <taxon>Lodderomyces</taxon>
    </lineage>
</organism>
<dbReference type="SMART" id="SM00847">
    <property type="entry name" value="HA2"/>
    <property type="match status" value="1"/>
</dbReference>
<dbReference type="CDD" id="cd17917">
    <property type="entry name" value="DEXHc_RHA-like"/>
    <property type="match status" value="1"/>
</dbReference>
<evidence type="ECO:0000313" key="9">
    <source>
        <dbReference type="Proteomes" id="UP001497383"/>
    </source>
</evidence>
<evidence type="ECO:0000256" key="5">
    <source>
        <dbReference type="SAM" id="MobiDB-lite"/>
    </source>
</evidence>
<reference evidence="8 9" key="1">
    <citation type="submission" date="2024-03" db="EMBL/GenBank/DDBJ databases">
        <authorList>
            <person name="Brejova B."/>
        </authorList>
    </citation>
    <scope>NUCLEOTIDE SEQUENCE [LARGE SCALE GENOMIC DNA]</scope>
    <source>
        <strain evidence="8 9">CBS 14171</strain>
    </source>
</reference>
<dbReference type="SUPFAM" id="SSF52540">
    <property type="entry name" value="P-loop containing nucleoside triphosphate hydrolases"/>
    <property type="match status" value="1"/>
</dbReference>
<dbReference type="EMBL" id="OZ022408">
    <property type="protein sequence ID" value="CAK9438972.1"/>
    <property type="molecule type" value="Genomic_DNA"/>
</dbReference>
<dbReference type="GeneID" id="92208392"/>
<feature type="domain" description="Helicase C-terminal" evidence="7">
    <location>
        <begin position="772"/>
        <end position="945"/>
    </location>
</feature>
<dbReference type="InterPro" id="IPR016135">
    <property type="entry name" value="UBQ-conjugating_enzyme/RWD"/>
</dbReference>
<evidence type="ECO:0000259" key="6">
    <source>
        <dbReference type="PROSITE" id="PS51192"/>
    </source>
</evidence>
<dbReference type="InterPro" id="IPR011709">
    <property type="entry name" value="DEAD-box_helicase_OB_fold"/>
</dbReference>
<dbReference type="SUPFAM" id="SSF46934">
    <property type="entry name" value="UBA-like"/>
    <property type="match status" value="1"/>
</dbReference>
<dbReference type="Gene3D" id="3.40.50.300">
    <property type="entry name" value="P-loop containing nucleotide triphosphate hydrolases"/>
    <property type="match status" value="2"/>
</dbReference>
<dbReference type="PANTHER" id="PTHR18934:SF267">
    <property type="entry name" value="ATP-DEPENDENT RNA HELICASE YLR419W-RELATED"/>
    <property type="match status" value="1"/>
</dbReference>